<evidence type="ECO:0000256" key="8">
    <source>
        <dbReference type="ARBA" id="ARBA00023136"/>
    </source>
</evidence>
<dbReference type="GO" id="GO:0017038">
    <property type="term" value="P:protein import"/>
    <property type="evidence" value="ECO:0007669"/>
    <property type="project" value="TreeGrafter"/>
</dbReference>
<dbReference type="AlphaFoldDB" id="A0AAE0VLN5"/>
<keyword evidence="4" id="KW-1003">Cell membrane</keyword>
<name>A0AAE0VLN5_9BIVA</name>
<comment type="subcellular location">
    <subcellularLocation>
        <location evidence="1">Cell membrane</location>
        <topology evidence="1">Multi-pass membrane protein</topology>
    </subcellularLocation>
</comment>
<feature type="transmembrane region" description="Helical" evidence="9">
    <location>
        <begin position="20"/>
        <end position="42"/>
    </location>
</feature>
<comment type="caution">
    <text evidence="11">The sequence shown here is derived from an EMBL/GenBank/DDBJ whole genome shotgun (WGS) entry which is preliminary data.</text>
</comment>
<evidence type="ECO:0000313" key="12">
    <source>
        <dbReference type="Proteomes" id="UP001195483"/>
    </source>
</evidence>
<dbReference type="EMBL" id="JAEAOA010001427">
    <property type="protein sequence ID" value="KAK3582181.1"/>
    <property type="molecule type" value="Genomic_DNA"/>
</dbReference>
<keyword evidence="7 9" id="KW-1133">Transmembrane helix</keyword>
<keyword evidence="5 9" id="KW-0812">Transmembrane</keyword>
<organism evidence="11 12">
    <name type="scientific">Potamilus streckersoni</name>
    <dbReference type="NCBI Taxonomy" id="2493646"/>
    <lineage>
        <taxon>Eukaryota</taxon>
        <taxon>Metazoa</taxon>
        <taxon>Spiralia</taxon>
        <taxon>Lophotrochozoa</taxon>
        <taxon>Mollusca</taxon>
        <taxon>Bivalvia</taxon>
        <taxon>Autobranchia</taxon>
        <taxon>Heteroconchia</taxon>
        <taxon>Palaeoheterodonta</taxon>
        <taxon>Unionida</taxon>
        <taxon>Unionoidea</taxon>
        <taxon>Unionidae</taxon>
        <taxon>Ambleminae</taxon>
        <taxon>Lampsilini</taxon>
        <taxon>Potamilus</taxon>
    </lineage>
</organism>
<dbReference type="InterPro" id="IPR002898">
    <property type="entry name" value="MotA_ExbB_proton_chnl"/>
</dbReference>
<evidence type="ECO:0000256" key="5">
    <source>
        <dbReference type="ARBA" id="ARBA00022692"/>
    </source>
</evidence>
<evidence type="ECO:0000256" key="3">
    <source>
        <dbReference type="ARBA" id="ARBA00022448"/>
    </source>
</evidence>
<dbReference type="Pfam" id="PF01618">
    <property type="entry name" value="MotA_ExbB"/>
    <property type="match status" value="1"/>
</dbReference>
<evidence type="ECO:0000256" key="9">
    <source>
        <dbReference type="SAM" id="Phobius"/>
    </source>
</evidence>
<keyword evidence="12" id="KW-1185">Reference proteome</keyword>
<gene>
    <name evidence="11" type="ORF">CHS0354_023717</name>
</gene>
<reference evidence="11" key="3">
    <citation type="submission" date="2023-05" db="EMBL/GenBank/DDBJ databases">
        <authorList>
            <person name="Smith C.H."/>
        </authorList>
    </citation>
    <scope>NUCLEOTIDE SEQUENCE</scope>
    <source>
        <strain evidence="11">CHS0354</strain>
        <tissue evidence="11">Mantle</tissue>
    </source>
</reference>
<feature type="domain" description="MotA/TolQ/ExbB proton channel" evidence="10">
    <location>
        <begin position="100"/>
        <end position="215"/>
    </location>
</feature>
<dbReference type="PANTHER" id="PTHR30625">
    <property type="entry name" value="PROTEIN TOLQ"/>
    <property type="match status" value="1"/>
</dbReference>
<comment type="similarity">
    <text evidence="2">Belongs to the ExbB/TolQ family.</text>
</comment>
<dbReference type="InterPro" id="IPR050790">
    <property type="entry name" value="ExbB/TolQ_transport"/>
</dbReference>
<feature type="transmembrane region" description="Helical" evidence="9">
    <location>
        <begin position="140"/>
        <end position="163"/>
    </location>
</feature>
<feature type="transmembrane region" description="Helical" evidence="9">
    <location>
        <begin position="183"/>
        <end position="203"/>
    </location>
</feature>
<evidence type="ECO:0000259" key="10">
    <source>
        <dbReference type="Pfam" id="PF01618"/>
    </source>
</evidence>
<evidence type="ECO:0000256" key="7">
    <source>
        <dbReference type="ARBA" id="ARBA00022989"/>
    </source>
</evidence>
<keyword evidence="6" id="KW-0653">Protein transport</keyword>
<protein>
    <recommendedName>
        <fullName evidence="10">MotA/TolQ/ExbB proton channel domain-containing protein</fullName>
    </recommendedName>
</protein>
<dbReference type="Proteomes" id="UP001195483">
    <property type="component" value="Unassembled WGS sequence"/>
</dbReference>
<evidence type="ECO:0000256" key="6">
    <source>
        <dbReference type="ARBA" id="ARBA00022927"/>
    </source>
</evidence>
<reference evidence="11" key="2">
    <citation type="journal article" date="2021" name="Genome Biol. Evol.">
        <title>Developing a high-quality reference genome for a parasitic bivalve with doubly uniparental inheritance (Bivalvia: Unionida).</title>
        <authorList>
            <person name="Smith C.H."/>
        </authorList>
    </citation>
    <scope>NUCLEOTIDE SEQUENCE</scope>
    <source>
        <strain evidence="11">CHS0354</strain>
        <tissue evidence="11">Mantle</tissue>
    </source>
</reference>
<dbReference type="GO" id="GO:0005886">
    <property type="term" value="C:plasma membrane"/>
    <property type="evidence" value="ECO:0007669"/>
    <property type="project" value="UniProtKB-SubCell"/>
</dbReference>
<evidence type="ECO:0000256" key="2">
    <source>
        <dbReference type="ARBA" id="ARBA00010442"/>
    </source>
</evidence>
<evidence type="ECO:0000313" key="11">
    <source>
        <dbReference type="EMBL" id="KAK3582181.1"/>
    </source>
</evidence>
<sequence length="427" mass="46416">MVLFYGVFKNAPKGSVMETLTHGGPLVAVLMINLIVLIIVILERIWAFSKAKGKGSVSQMLKAIKQDIQNGDLAQAIEKCKRHKSSISSSIQSGLERYRTLDEVEPRFNAKIQEVQKAVDESANFEASQFEANLTPIKTIATIATLIGLLGTTFGMIGAFAVLAESGGTPDPAALSLSISEALYNTAGGLGAAILGTVAYNYFKADIDSFTYQIDEATFEVIQTITIARRNLEIELKPELPTSSSITKEPDSRYITVVVGDSAKNEDKFVVYMADASVREKSLDEFATREQALSQKGFEIARDKLVFGMGLPQESGGRGGSSQKSVLITLKVSKDGVVFMGKGEDKPDLDVEKVDFSKLKETFVNVIKSLSSDEKVTLVVKLSSKVKFGAVIDILDEIYRGGITEWATLTLKPEEEKFIDDKVLAKG</sequence>
<evidence type="ECO:0000256" key="1">
    <source>
        <dbReference type="ARBA" id="ARBA00004651"/>
    </source>
</evidence>
<keyword evidence="8 9" id="KW-0472">Membrane</keyword>
<reference evidence="11" key="1">
    <citation type="journal article" date="2021" name="Genome Biol. Evol.">
        <title>A High-Quality Reference Genome for a Parasitic Bivalve with Doubly Uniparental Inheritance (Bivalvia: Unionida).</title>
        <authorList>
            <person name="Smith C.H."/>
        </authorList>
    </citation>
    <scope>NUCLEOTIDE SEQUENCE</scope>
    <source>
        <strain evidence="11">CHS0354</strain>
    </source>
</reference>
<accession>A0AAE0VLN5</accession>
<evidence type="ECO:0000256" key="4">
    <source>
        <dbReference type="ARBA" id="ARBA00022475"/>
    </source>
</evidence>
<keyword evidence="3" id="KW-0813">Transport</keyword>
<proteinExistence type="inferred from homology"/>
<dbReference type="PANTHER" id="PTHR30625:SF15">
    <property type="entry name" value="BIOPOLYMER TRANSPORT PROTEIN EXBB"/>
    <property type="match status" value="1"/>
</dbReference>